<evidence type="ECO:0000259" key="9">
    <source>
        <dbReference type="Pfam" id="PF12704"/>
    </source>
</evidence>
<evidence type="ECO:0000256" key="6">
    <source>
        <dbReference type="ARBA" id="ARBA00038076"/>
    </source>
</evidence>
<feature type="transmembrane region" description="Helical" evidence="7">
    <location>
        <begin position="286"/>
        <end position="317"/>
    </location>
</feature>
<dbReference type="Proteomes" id="UP001374803">
    <property type="component" value="Chromosome"/>
</dbReference>
<evidence type="ECO:0000313" key="10">
    <source>
        <dbReference type="EMBL" id="WXB06525.1"/>
    </source>
</evidence>
<evidence type="ECO:0000256" key="5">
    <source>
        <dbReference type="ARBA" id="ARBA00023136"/>
    </source>
</evidence>
<dbReference type="RefSeq" id="WP_394836174.1">
    <property type="nucleotide sequence ID" value="NZ_CP089929.1"/>
</dbReference>
<dbReference type="PANTHER" id="PTHR30572">
    <property type="entry name" value="MEMBRANE COMPONENT OF TRANSPORTER-RELATED"/>
    <property type="match status" value="1"/>
</dbReference>
<evidence type="ECO:0000256" key="4">
    <source>
        <dbReference type="ARBA" id="ARBA00022989"/>
    </source>
</evidence>
<dbReference type="PANTHER" id="PTHR30572:SF4">
    <property type="entry name" value="ABC TRANSPORTER PERMEASE YTRF"/>
    <property type="match status" value="1"/>
</dbReference>
<evidence type="ECO:0000256" key="3">
    <source>
        <dbReference type="ARBA" id="ARBA00022692"/>
    </source>
</evidence>
<evidence type="ECO:0000313" key="11">
    <source>
        <dbReference type="Proteomes" id="UP001374803"/>
    </source>
</evidence>
<comment type="subcellular location">
    <subcellularLocation>
        <location evidence="1">Cell membrane</location>
        <topology evidence="1">Multi-pass membrane protein</topology>
    </subcellularLocation>
</comment>
<comment type="similarity">
    <text evidence="6">Belongs to the ABC-4 integral membrane protein family.</text>
</comment>
<accession>A0ABZ2LBD9</accession>
<proteinExistence type="inferred from homology"/>
<feature type="transmembrane region" description="Helical" evidence="7">
    <location>
        <begin position="338"/>
        <end position="367"/>
    </location>
</feature>
<feature type="domain" description="MacB-like periplasmic core" evidence="9">
    <location>
        <begin position="33"/>
        <end position="255"/>
    </location>
</feature>
<keyword evidence="3 7" id="KW-0812">Transmembrane</keyword>
<dbReference type="InterPro" id="IPR003838">
    <property type="entry name" value="ABC3_permease_C"/>
</dbReference>
<evidence type="ECO:0000259" key="8">
    <source>
        <dbReference type="Pfam" id="PF02687"/>
    </source>
</evidence>
<evidence type="ECO:0000256" key="1">
    <source>
        <dbReference type="ARBA" id="ARBA00004651"/>
    </source>
</evidence>
<feature type="transmembrane region" description="Helical" evidence="7">
    <location>
        <begin position="32"/>
        <end position="53"/>
    </location>
</feature>
<name>A0ABZ2LBD9_9BACT</name>
<dbReference type="Pfam" id="PF12704">
    <property type="entry name" value="MacB_PCD"/>
    <property type="match status" value="1"/>
</dbReference>
<keyword evidence="11" id="KW-1185">Reference proteome</keyword>
<dbReference type="EMBL" id="CP089983">
    <property type="protein sequence ID" value="WXB06525.1"/>
    <property type="molecule type" value="Genomic_DNA"/>
</dbReference>
<protein>
    <submittedName>
        <fullName evidence="10">ABC transporter permease</fullName>
    </submittedName>
</protein>
<organism evidence="10 11">
    <name type="scientific">Pendulispora rubella</name>
    <dbReference type="NCBI Taxonomy" id="2741070"/>
    <lineage>
        <taxon>Bacteria</taxon>
        <taxon>Pseudomonadati</taxon>
        <taxon>Myxococcota</taxon>
        <taxon>Myxococcia</taxon>
        <taxon>Myxococcales</taxon>
        <taxon>Sorangiineae</taxon>
        <taxon>Pendulisporaceae</taxon>
        <taxon>Pendulispora</taxon>
    </lineage>
</organism>
<dbReference type="InterPro" id="IPR050250">
    <property type="entry name" value="Macrolide_Exporter_MacB"/>
</dbReference>
<evidence type="ECO:0000256" key="2">
    <source>
        <dbReference type="ARBA" id="ARBA00022475"/>
    </source>
</evidence>
<keyword evidence="4 7" id="KW-1133">Transmembrane helix</keyword>
<reference evidence="10" key="1">
    <citation type="submission" date="2021-12" db="EMBL/GenBank/DDBJ databases">
        <title>Discovery of the Pendulisporaceae a myxobacterial family with distinct sporulation behavior and unique specialized metabolism.</title>
        <authorList>
            <person name="Garcia R."/>
            <person name="Popoff A."/>
            <person name="Bader C.D."/>
            <person name="Loehr J."/>
            <person name="Walesch S."/>
            <person name="Walt C."/>
            <person name="Boldt J."/>
            <person name="Bunk B."/>
            <person name="Haeckl F.J.F.P.J."/>
            <person name="Gunesch A.P."/>
            <person name="Birkelbach J."/>
            <person name="Nuebel U."/>
            <person name="Pietschmann T."/>
            <person name="Bach T."/>
            <person name="Mueller R."/>
        </authorList>
    </citation>
    <scope>NUCLEOTIDE SEQUENCE</scope>
    <source>
        <strain evidence="10">MSr11367</strain>
    </source>
</reference>
<gene>
    <name evidence="10" type="ORF">LVJ94_04610</name>
</gene>
<sequence length="416" mass="44166">MSIVARVFAPVGRAIVPVKLAMRAIRRNLMRATLTVLGILIGVAAVVIVTSLGTGARDAVSRQLDTLGSNLIFLFPRSTAASGARSRTVTGRITEDDARAILRESVSVDRVSPTITTRVQVSNGDSSYSTTINGVMAQWFSVHNWTFSSGGPWTDSDALLKSKVCVIGQTVKSRLFGSEDPVGQVIRVGNYPYRISGVLAPKGDLFGADQDDVVATPLGGVRSRFARMPPGTVQMLTMTATSADTTDRAVEQVTEILRQRHRIRDGAQADFDTRTQKQIQEIQGTIFTVLTVLLISAAAISLLVGGIGIMNIMLVSVTERTREIGIRMAIGAREGDILLQFLIEAIVLSCFGGLAGAGVGALCVAGIGRALGWSMSVSGLSLAVSLITSAIIGIAFGFFPARRAAKLDPIEALRHE</sequence>
<evidence type="ECO:0000256" key="7">
    <source>
        <dbReference type="SAM" id="Phobius"/>
    </source>
</evidence>
<dbReference type="InterPro" id="IPR025857">
    <property type="entry name" value="MacB_PCD"/>
</dbReference>
<dbReference type="Pfam" id="PF02687">
    <property type="entry name" value="FtsX"/>
    <property type="match status" value="1"/>
</dbReference>
<keyword evidence="5 7" id="KW-0472">Membrane</keyword>
<keyword evidence="2" id="KW-1003">Cell membrane</keyword>
<feature type="domain" description="ABC3 transporter permease C-terminal" evidence="8">
    <location>
        <begin position="296"/>
        <end position="409"/>
    </location>
</feature>
<feature type="transmembrane region" description="Helical" evidence="7">
    <location>
        <begin position="379"/>
        <end position="399"/>
    </location>
</feature>